<keyword evidence="1" id="KW-0805">Transcription regulation</keyword>
<dbReference type="Gene3D" id="1.10.357.10">
    <property type="entry name" value="Tetracycline Repressor, domain 2"/>
    <property type="match status" value="1"/>
</dbReference>
<proteinExistence type="predicted"/>
<evidence type="ECO:0000256" key="1">
    <source>
        <dbReference type="ARBA" id="ARBA00023015"/>
    </source>
</evidence>
<gene>
    <name evidence="7" type="ORF">SAMN05443575_3054</name>
</gene>
<keyword evidence="8" id="KW-1185">Reference proteome</keyword>
<dbReference type="InterPro" id="IPR049397">
    <property type="entry name" value="EthR_C"/>
</dbReference>
<dbReference type="Gene3D" id="1.10.10.60">
    <property type="entry name" value="Homeodomain-like"/>
    <property type="match status" value="1"/>
</dbReference>
<dbReference type="STRING" id="1206085.SAMN05443575_3054"/>
<dbReference type="FunFam" id="1.10.10.60:FF:000141">
    <property type="entry name" value="TetR family transcriptional regulator"/>
    <property type="match status" value="1"/>
</dbReference>
<keyword evidence="3" id="KW-0804">Transcription</keyword>
<dbReference type="InterPro" id="IPR023772">
    <property type="entry name" value="DNA-bd_HTH_TetR-type_CS"/>
</dbReference>
<dbReference type="InterPro" id="IPR036271">
    <property type="entry name" value="Tet_transcr_reg_TetR-rel_C_sf"/>
</dbReference>
<dbReference type="InterPro" id="IPR050109">
    <property type="entry name" value="HTH-type_TetR-like_transc_reg"/>
</dbReference>
<evidence type="ECO:0000256" key="5">
    <source>
        <dbReference type="SAM" id="MobiDB-lite"/>
    </source>
</evidence>
<dbReference type="Pfam" id="PF00440">
    <property type="entry name" value="TetR_N"/>
    <property type="match status" value="1"/>
</dbReference>
<feature type="DNA-binding region" description="H-T-H motif" evidence="4">
    <location>
        <begin position="49"/>
        <end position="68"/>
    </location>
</feature>
<keyword evidence="2 4" id="KW-0238">DNA-binding</keyword>
<dbReference type="PROSITE" id="PS50977">
    <property type="entry name" value="HTH_TETR_2"/>
    <property type="match status" value="1"/>
</dbReference>
<dbReference type="RefSeq" id="WP_073391286.1">
    <property type="nucleotide sequence ID" value="NZ_FQVU01000004.1"/>
</dbReference>
<dbReference type="EMBL" id="FQVU01000004">
    <property type="protein sequence ID" value="SHG99932.1"/>
    <property type="molecule type" value="Genomic_DNA"/>
</dbReference>
<evidence type="ECO:0000256" key="3">
    <source>
        <dbReference type="ARBA" id="ARBA00023163"/>
    </source>
</evidence>
<dbReference type="SUPFAM" id="SSF46689">
    <property type="entry name" value="Homeodomain-like"/>
    <property type="match status" value="1"/>
</dbReference>
<name>A0A1M5PDY0_9ACTN</name>
<evidence type="ECO:0000256" key="4">
    <source>
        <dbReference type="PROSITE-ProRule" id="PRU00335"/>
    </source>
</evidence>
<dbReference type="GO" id="GO:0045892">
    <property type="term" value="P:negative regulation of DNA-templated transcription"/>
    <property type="evidence" value="ECO:0007669"/>
    <property type="project" value="UniProtKB-ARBA"/>
</dbReference>
<evidence type="ECO:0000313" key="8">
    <source>
        <dbReference type="Proteomes" id="UP000186132"/>
    </source>
</evidence>
<dbReference type="PANTHER" id="PTHR30055">
    <property type="entry name" value="HTH-TYPE TRANSCRIPTIONAL REGULATOR RUTR"/>
    <property type="match status" value="1"/>
</dbReference>
<dbReference type="GO" id="GO:0003700">
    <property type="term" value="F:DNA-binding transcription factor activity"/>
    <property type="evidence" value="ECO:0007669"/>
    <property type="project" value="TreeGrafter"/>
</dbReference>
<feature type="domain" description="HTH tetR-type" evidence="6">
    <location>
        <begin position="26"/>
        <end position="86"/>
    </location>
</feature>
<dbReference type="InterPro" id="IPR001647">
    <property type="entry name" value="HTH_TetR"/>
</dbReference>
<accession>A0A1M5PDY0</accession>
<evidence type="ECO:0000313" key="7">
    <source>
        <dbReference type="EMBL" id="SHG99932.1"/>
    </source>
</evidence>
<dbReference type="GO" id="GO:0000976">
    <property type="term" value="F:transcription cis-regulatory region binding"/>
    <property type="evidence" value="ECO:0007669"/>
    <property type="project" value="TreeGrafter"/>
</dbReference>
<dbReference type="InterPro" id="IPR009057">
    <property type="entry name" value="Homeodomain-like_sf"/>
</dbReference>
<evidence type="ECO:0000259" key="6">
    <source>
        <dbReference type="PROSITE" id="PS50977"/>
    </source>
</evidence>
<evidence type="ECO:0000256" key="2">
    <source>
        <dbReference type="ARBA" id="ARBA00023125"/>
    </source>
</evidence>
<dbReference type="PANTHER" id="PTHR30055:SF184">
    <property type="entry name" value="HTH-TYPE TRANSCRIPTIONAL REGULATOR ETHR"/>
    <property type="match status" value="1"/>
</dbReference>
<dbReference type="PROSITE" id="PS01081">
    <property type="entry name" value="HTH_TETR_1"/>
    <property type="match status" value="1"/>
</dbReference>
<dbReference type="SUPFAM" id="SSF48498">
    <property type="entry name" value="Tetracyclin repressor-like, C-terminal domain"/>
    <property type="match status" value="1"/>
</dbReference>
<sequence>MPETAAPQPRAPRTPRSRRTPRISGEERERAILATAERLLAEHGLEGFSVDDLARGAGLSRPTFYFYFASKDAVVLALLDRVIEQAVHTPLVLDFAGDPVGSWRAVIQNVVDVFSAHRVVAAAAVRAHPSSAEVRALWAEAMERWIAQTADLIEAERVRGAARAGQPARELAVALNLMNERTLAATFTGEQPAVTEDAVVDVLLAIWLPAIYGTHPAPQPRSRRRPARH</sequence>
<feature type="region of interest" description="Disordered" evidence="5">
    <location>
        <begin position="1"/>
        <end position="26"/>
    </location>
</feature>
<protein>
    <submittedName>
        <fullName evidence="7">Transcriptional regulator, TetR family</fullName>
    </submittedName>
</protein>
<dbReference type="AlphaFoldDB" id="A0A1M5PDY0"/>
<organism evidence="7 8">
    <name type="scientific">Jatrophihabitans endophyticus</name>
    <dbReference type="NCBI Taxonomy" id="1206085"/>
    <lineage>
        <taxon>Bacteria</taxon>
        <taxon>Bacillati</taxon>
        <taxon>Actinomycetota</taxon>
        <taxon>Actinomycetes</taxon>
        <taxon>Jatrophihabitantales</taxon>
        <taxon>Jatrophihabitantaceae</taxon>
        <taxon>Jatrophihabitans</taxon>
    </lineage>
</organism>
<dbReference type="PRINTS" id="PR00455">
    <property type="entry name" value="HTHTETR"/>
</dbReference>
<reference evidence="7 8" key="1">
    <citation type="submission" date="2016-11" db="EMBL/GenBank/DDBJ databases">
        <authorList>
            <person name="Jaros S."/>
            <person name="Januszkiewicz K."/>
            <person name="Wedrychowicz H."/>
        </authorList>
    </citation>
    <scope>NUCLEOTIDE SEQUENCE [LARGE SCALE GENOMIC DNA]</scope>
    <source>
        <strain evidence="7 8">DSM 45627</strain>
    </source>
</reference>
<dbReference type="Pfam" id="PF21313">
    <property type="entry name" value="EthR_C"/>
    <property type="match status" value="1"/>
</dbReference>
<dbReference type="Proteomes" id="UP000186132">
    <property type="component" value="Unassembled WGS sequence"/>
</dbReference>